<feature type="domain" description="Plant heme peroxidase family profile" evidence="23">
    <location>
        <begin position="22"/>
        <end position="315"/>
    </location>
</feature>
<comment type="function">
    <text evidence="2">Removal of H(2)O(2), oxidation of toxic reductants, biosynthesis and degradation of lignin, suberization, auxin catabolism, response to environmental stresses such as wounding, pathogen attack and oxidative stress. These functions might be dependent on each isozyme/isoform in each plant tissue.</text>
</comment>
<dbReference type="InterPro" id="IPR000823">
    <property type="entry name" value="Peroxidase_pln"/>
</dbReference>
<evidence type="ECO:0000256" key="22">
    <source>
        <dbReference type="RuleBase" id="RU362060"/>
    </source>
</evidence>
<comment type="cofactor">
    <cofactor evidence="19 22">
        <name>Ca(2+)</name>
        <dbReference type="ChEBI" id="CHEBI:29108"/>
    </cofactor>
    <text evidence="19 22">Binds 2 calcium ions per subunit.</text>
</comment>
<evidence type="ECO:0000256" key="7">
    <source>
        <dbReference type="ARBA" id="ARBA00022559"/>
    </source>
</evidence>
<proteinExistence type="inferred from homology"/>
<comment type="similarity">
    <text evidence="22">Belongs to the peroxidase family. Classical plant (class III) peroxidase subfamily.</text>
</comment>
<dbReference type="SUPFAM" id="SSF48113">
    <property type="entry name" value="Heme-dependent peroxidases"/>
    <property type="match status" value="1"/>
</dbReference>
<dbReference type="PROSITE" id="PS50873">
    <property type="entry name" value="PEROXIDASE_4"/>
    <property type="match status" value="1"/>
</dbReference>
<feature type="binding site" evidence="19">
    <location>
        <position position="69"/>
    </location>
    <ligand>
        <name>Ca(2+)</name>
        <dbReference type="ChEBI" id="CHEBI:29108"/>
        <label>1</label>
    </ligand>
</feature>
<evidence type="ECO:0000256" key="14">
    <source>
        <dbReference type="ARBA" id="ARBA00023157"/>
    </source>
</evidence>
<keyword evidence="10 22" id="KW-0732">Signal</keyword>
<feature type="binding site" evidence="19">
    <location>
        <position position="67"/>
    </location>
    <ligand>
        <name>Ca(2+)</name>
        <dbReference type="ChEBI" id="CHEBI:29108"/>
        <label>1</label>
    </ligand>
</feature>
<evidence type="ECO:0000256" key="4">
    <source>
        <dbReference type="ARBA" id="ARBA00006873"/>
    </source>
</evidence>
<evidence type="ECO:0000256" key="2">
    <source>
        <dbReference type="ARBA" id="ARBA00002322"/>
    </source>
</evidence>
<keyword evidence="25" id="KW-1185">Reference proteome</keyword>
<evidence type="ECO:0000256" key="18">
    <source>
        <dbReference type="PIRSR" id="PIRSR600823-2"/>
    </source>
</evidence>
<dbReference type="GO" id="GO:0009505">
    <property type="term" value="C:plant-type cell wall"/>
    <property type="evidence" value="ECO:0000318"/>
    <property type="project" value="GO_Central"/>
</dbReference>
<dbReference type="GO" id="GO:0046872">
    <property type="term" value="F:metal ion binding"/>
    <property type="evidence" value="ECO:0007669"/>
    <property type="project" value="UniProtKB-UniRule"/>
</dbReference>
<feature type="binding site" evidence="19">
    <location>
        <position position="64"/>
    </location>
    <ligand>
        <name>Ca(2+)</name>
        <dbReference type="ChEBI" id="CHEBI:29108"/>
        <label>1</label>
    </ligand>
</feature>
<dbReference type="GO" id="GO:0004601">
    <property type="term" value="F:peroxidase activity"/>
    <property type="evidence" value="ECO:0000318"/>
    <property type="project" value="GO_Central"/>
</dbReference>
<feature type="disulfide bond" evidence="21">
    <location>
        <begin position="197"/>
        <end position="222"/>
    </location>
</feature>
<feature type="binding site" evidence="19">
    <location>
        <position position="235"/>
    </location>
    <ligand>
        <name>Ca(2+)</name>
        <dbReference type="ChEBI" id="CHEBI:29108"/>
        <label>2</label>
    </ligand>
</feature>
<dbReference type="PROSITE" id="PS00435">
    <property type="entry name" value="PEROXIDASE_1"/>
    <property type="match status" value="1"/>
</dbReference>
<feature type="binding site" evidence="19">
    <location>
        <position position="73"/>
    </location>
    <ligand>
        <name>Ca(2+)</name>
        <dbReference type="ChEBI" id="CHEBI:29108"/>
        <label>1</label>
    </ligand>
</feature>
<dbReference type="PANTHER" id="PTHR31388:SF264">
    <property type="entry name" value="PEROXIDASE 59"/>
    <property type="match status" value="1"/>
</dbReference>
<evidence type="ECO:0000256" key="15">
    <source>
        <dbReference type="ARBA" id="ARBA00023180"/>
    </source>
</evidence>
<dbReference type="GO" id="GO:0006979">
    <property type="term" value="P:response to oxidative stress"/>
    <property type="evidence" value="ECO:0007669"/>
    <property type="project" value="UniProtKB-UniRule"/>
</dbReference>
<feature type="binding site" evidence="19">
    <location>
        <position position="243"/>
    </location>
    <ligand>
        <name>Ca(2+)</name>
        <dbReference type="ChEBI" id="CHEBI:29108"/>
        <label>2</label>
    </ligand>
</feature>
<comment type="similarity">
    <text evidence="4">Belongs to the peroxidase family. Ascorbate peroxidase subfamily.</text>
</comment>
<comment type="cofactor">
    <cofactor evidence="19 22">
        <name>heme b</name>
        <dbReference type="ChEBI" id="CHEBI:60344"/>
    </cofactor>
    <text evidence="19 22">Binds 1 heme b (iron(II)-protoporphyrin IX) group per subunit.</text>
</comment>
<evidence type="ECO:0000256" key="1">
    <source>
        <dbReference type="ARBA" id="ARBA00000189"/>
    </source>
</evidence>
<evidence type="ECO:0000256" key="8">
    <source>
        <dbReference type="ARBA" id="ARBA00022617"/>
    </source>
</evidence>
<feature type="disulfide bond" evidence="21">
    <location>
        <begin position="32"/>
        <end position="112"/>
    </location>
</feature>
<dbReference type="PRINTS" id="PR00458">
    <property type="entry name" value="PEROXIDASE"/>
</dbReference>
<evidence type="ECO:0000256" key="5">
    <source>
        <dbReference type="ARBA" id="ARBA00012313"/>
    </source>
</evidence>
<accession>A0A0K9PMZ0</accession>
<evidence type="ECO:0000256" key="11">
    <source>
        <dbReference type="ARBA" id="ARBA00022837"/>
    </source>
</evidence>
<dbReference type="FunFam" id="1.10.520.10:FF:000009">
    <property type="entry name" value="Peroxidase"/>
    <property type="match status" value="1"/>
</dbReference>
<dbReference type="GO" id="GO:0005576">
    <property type="term" value="C:extracellular region"/>
    <property type="evidence" value="ECO:0007669"/>
    <property type="project" value="UniProtKB-SubCell"/>
</dbReference>
<reference evidence="25" key="1">
    <citation type="journal article" date="2016" name="Nature">
        <title>The genome of the seagrass Zostera marina reveals angiosperm adaptation to the sea.</title>
        <authorList>
            <person name="Olsen J.L."/>
            <person name="Rouze P."/>
            <person name="Verhelst B."/>
            <person name="Lin Y.-C."/>
            <person name="Bayer T."/>
            <person name="Collen J."/>
            <person name="Dattolo E."/>
            <person name="De Paoli E."/>
            <person name="Dittami S."/>
            <person name="Maumus F."/>
            <person name="Michel G."/>
            <person name="Kersting A."/>
            <person name="Lauritano C."/>
            <person name="Lohaus R."/>
            <person name="Toepel M."/>
            <person name="Tonon T."/>
            <person name="Vanneste K."/>
            <person name="Amirebrahimi M."/>
            <person name="Brakel J."/>
            <person name="Bostroem C."/>
            <person name="Chovatia M."/>
            <person name="Grimwood J."/>
            <person name="Jenkins J.W."/>
            <person name="Jueterbock A."/>
            <person name="Mraz A."/>
            <person name="Stam W.T."/>
            <person name="Tice H."/>
            <person name="Bornberg-Bauer E."/>
            <person name="Green P.J."/>
            <person name="Pearson G.A."/>
            <person name="Procaccini G."/>
            <person name="Duarte C.M."/>
            <person name="Schmutz J."/>
            <person name="Reusch T.B.H."/>
            <person name="Van de Peer Y."/>
        </authorList>
    </citation>
    <scope>NUCLEOTIDE SEQUENCE [LARGE SCALE GENOMIC DNA]</scope>
    <source>
        <strain evidence="25">cv. Finnish</strain>
    </source>
</reference>
<feature type="active site" description="Proton acceptor" evidence="17">
    <location>
        <position position="63"/>
    </location>
</feature>
<dbReference type="GO" id="GO:0020037">
    <property type="term" value="F:heme binding"/>
    <property type="evidence" value="ECO:0007669"/>
    <property type="project" value="UniProtKB-UniRule"/>
</dbReference>
<dbReference type="CDD" id="cd00693">
    <property type="entry name" value="secretory_peroxidase"/>
    <property type="match status" value="1"/>
</dbReference>
<evidence type="ECO:0000313" key="25">
    <source>
        <dbReference type="Proteomes" id="UP000036987"/>
    </source>
</evidence>
<feature type="binding site" evidence="19">
    <location>
        <position position="85"/>
    </location>
    <ligand>
        <name>Ca(2+)</name>
        <dbReference type="ChEBI" id="CHEBI:29108"/>
        <label>1</label>
    </ligand>
</feature>
<feature type="disulfide bond" evidence="21">
    <location>
        <begin position="65"/>
        <end position="70"/>
    </location>
</feature>
<feature type="binding site" evidence="18">
    <location>
        <position position="160"/>
    </location>
    <ligand>
        <name>substrate</name>
    </ligand>
</feature>
<organism evidence="24 25">
    <name type="scientific">Zostera marina</name>
    <name type="common">Eelgrass</name>
    <dbReference type="NCBI Taxonomy" id="29655"/>
    <lineage>
        <taxon>Eukaryota</taxon>
        <taxon>Viridiplantae</taxon>
        <taxon>Streptophyta</taxon>
        <taxon>Embryophyta</taxon>
        <taxon>Tracheophyta</taxon>
        <taxon>Spermatophyta</taxon>
        <taxon>Magnoliopsida</taxon>
        <taxon>Liliopsida</taxon>
        <taxon>Zosteraceae</taxon>
        <taxon>Zostera</taxon>
    </lineage>
</organism>
<keyword evidence="13 19" id="KW-0408">Iron</keyword>
<dbReference type="AlphaFoldDB" id="A0A0K9PMZ0"/>
<protein>
    <recommendedName>
        <fullName evidence="5 22">Peroxidase</fullName>
        <ecNumber evidence="5 22">1.11.1.7</ecNumber>
    </recommendedName>
</protein>
<keyword evidence="9 19" id="KW-0479">Metal-binding</keyword>
<evidence type="ECO:0000256" key="9">
    <source>
        <dbReference type="ARBA" id="ARBA00022723"/>
    </source>
</evidence>
<keyword evidence="16 22" id="KW-0376">Hydrogen peroxide</keyword>
<name>A0A0K9PMZ0_ZOSMR</name>
<dbReference type="PROSITE" id="PS00436">
    <property type="entry name" value="PEROXIDASE_2"/>
    <property type="match status" value="1"/>
</dbReference>
<evidence type="ECO:0000256" key="21">
    <source>
        <dbReference type="PIRSR" id="PIRSR600823-5"/>
    </source>
</evidence>
<evidence type="ECO:0000313" key="24">
    <source>
        <dbReference type="EMBL" id="KMZ69590.1"/>
    </source>
</evidence>
<evidence type="ECO:0000256" key="20">
    <source>
        <dbReference type="PIRSR" id="PIRSR600823-4"/>
    </source>
</evidence>
<feature type="disulfide bond" evidence="21">
    <location>
        <begin position="118"/>
        <end position="311"/>
    </location>
</feature>
<sequence length="316" mass="34552">MAASSFESAILIALLLPLTTSALSSNYYSKSCPNLFKVVYPVIAKAIKQQPRNGASILRLFFHDCFVNGCDGSILLDDTPTFTGEKTAFPNLNSVRGFNVIDDVKAAVEDACPGVVSCADILAIASLDAVHILGGPWWKLKLGRLDARTASRDLANKNIPAPSLNLKGLKTAFENVGLSEKDVVVLSGGHTIGLARCVTFRNHIYNDTDIDPKFAANRQKTCPRSGGNNNLAPLDTKSGRIFDNFYYQDLVRKRGLLHSDQALFDDVATDDLVLKYSKDETEFFKDFGKSMIKMGNIKPSSGTHLEVRKNCRVVNT</sequence>
<evidence type="ECO:0000256" key="19">
    <source>
        <dbReference type="PIRSR" id="PIRSR600823-3"/>
    </source>
</evidence>
<feature type="binding site" description="axial binding residue" evidence="19">
    <location>
        <position position="190"/>
    </location>
    <ligand>
        <name>heme b</name>
        <dbReference type="ChEBI" id="CHEBI:60344"/>
    </ligand>
    <ligandPart>
        <name>Fe</name>
        <dbReference type="ChEBI" id="CHEBI:18248"/>
    </ligandPart>
</feature>
<keyword evidence="6 22" id="KW-0964">Secreted</keyword>
<evidence type="ECO:0000256" key="10">
    <source>
        <dbReference type="ARBA" id="ARBA00022729"/>
    </source>
</evidence>
<comment type="subcellular location">
    <subcellularLocation>
        <location evidence="3 22">Secreted</location>
    </subcellularLocation>
</comment>
<keyword evidence="12 22" id="KW-0560">Oxidoreductase</keyword>
<evidence type="ECO:0000256" key="17">
    <source>
        <dbReference type="PIRSR" id="PIRSR600823-1"/>
    </source>
</evidence>
<gene>
    <name evidence="24" type="ORF">ZOSMA_20G00680</name>
</gene>
<feature type="chain" id="PRO_5005393852" description="Peroxidase" evidence="22">
    <location>
        <begin position="23"/>
        <end position="316"/>
    </location>
</feature>
<dbReference type="FunFam" id="1.10.420.10:FF:000006">
    <property type="entry name" value="Peroxidase"/>
    <property type="match status" value="1"/>
</dbReference>
<keyword evidence="7 22" id="KW-0575">Peroxidase</keyword>
<dbReference type="PRINTS" id="PR00461">
    <property type="entry name" value="PLPEROXIDASE"/>
</dbReference>
<dbReference type="Gene3D" id="1.10.520.10">
    <property type="match status" value="1"/>
</dbReference>
<dbReference type="InterPro" id="IPR010255">
    <property type="entry name" value="Haem_peroxidase_sf"/>
</dbReference>
<dbReference type="STRING" id="29655.A0A0K9PMZ0"/>
<dbReference type="OrthoDB" id="2113341at2759"/>
<evidence type="ECO:0000256" key="6">
    <source>
        <dbReference type="ARBA" id="ARBA00022525"/>
    </source>
</evidence>
<dbReference type="InterPro" id="IPR019793">
    <property type="entry name" value="Peroxidases_heam-ligand_BS"/>
</dbReference>
<evidence type="ECO:0000256" key="12">
    <source>
        <dbReference type="ARBA" id="ARBA00023002"/>
    </source>
</evidence>
<evidence type="ECO:0000256" key="13">
    <source>
        <dbReference type="ARBA" id="ARBA00023004"/>
    </source>
</evidence>
<dbReference type="OMA" id="RAHIHND"/>
<keyword evidence="15" id="KW-0325">Glycoprotein</keyword>
<dbReference type="Gene3D" id="1.10.420.10">
    <property type="entry name" value="Peroxidase, domain 2"/>
    <property type="match status" value="1"/>
</dbReference>
<evidence type="ECO:0000259" key="23">
    <source>
        <dbReference type="PROSITE" id="PS50873"/>
    </source>
</evidence>
<keyword evidence="8 22" id="KW-0349">Heme</keyword>
<feature type="binding site" evidence="19">
    <location>
        <position position="71"/>
    </location>
    <ligand>
        <name>Ca(2+)</name>
        <dbReference type="ChEBI" id="CHEBI:29108"/>
        <label>1</label>
    </ligand>
</feature>
<dbReference type="InterPro" id="IPR033905">
    <property type="entry name" value="Secretory_peroxidase"/>
</dbReference>
<feature type="signal peptide" evidence="22">
    <location>
        <begin position="1"/>
        <end position="22"/>
    </location>
</feature>
<keyword evidence="14 21" id="KW-1015">Disulfide bond</keyword>
<dbReference type="GO" id="GO:0140825">
    <property type="term" value="F:lactoperoxidase activity"/>
    <property type="evidence" value="ECO:0007669"/>
    <property type="project" value="UniProtKB-EC"/>
</dbReference>
<comment type="caution">
    <text evidence="24">The sequence shown here is derived from an EMBL/GenBank/DDBJ whole genome shotgun (WGS) entry which is preliminary data.</text>
</comment>
<keyword evidence="11 19" id="KW-0106">Calcium</keyword>
<comment type="catalytic activity">
    <reaction evidence="1 22">
        <text>2 a phenolic donor + H2O2 = 2 a phenolic radical donor + 2 H2O</text>
        <dbReference type="Rhea" id="RHEA:56136"/>
        <dbReference type="ChEBI" id="CHEBI:15377"/>
        <dbReference type="ChEBI" id="CHEBI:16240"/>
        <dbReference type="ChEBI" id="CHEBI:139520"/>
        <dbReference type="ChEBI" id="CHEBI:139521"/>
        <dbReference type="EC" id="1.11.1.7"/>
    </reaction>
</comment>
<dbReference type="EMBL" id="LFYR01000757">
    <property type="protein sequence ID" value="KMZ69590.1"/>
    <property type="molecule type" value="Genomic_DNA"/>
</dbReference>
<evidence type="ECO:0000256" key="16">
    <source>
        <dbReference type="ARBA" id="ARBA00023324"/>
    </source>
</evidence>
<dbReference type="InterPro" id="IPR002016">
    <property type="entry name" value="Haem_peroxidase"/>
</dbReference>
<dbReference type="PANTHER" id="PTHR31388">
    <property type="entry name" value="PEROXIDASE 72-RELATED"/>
    <property type="match status" value="1"/>
</dbReference>
<feature type="site" description="Transition state stabilizer" evidence="20">
    <location>
        <position position="59"/>
    </location>
</feature>
<dbReference type="EC" id="1.11.1.7" evidence="5 22"/>
<dbReference type="InterPro" id="IPR019794">
    <property type="entry name" value="Peroxidases_AS"/>
</dbReference>
<feature type="binding site" evidence="19">
    <location>
        <position position="191"/>
    </location>
    <ligand>
        <name>Ca(2+)</name>
        <dbReference type="ChEBI" id="CHEBI:29108"/>
        <label>2</label>
    </ligand>
</feature>
<evidence type="ECO:0000256" key="3">
    <source>
        <dbReference type="ARBA" id="ARBA00004613"/>
    </source>
</evidence>
<dbReference type="Pfam" id="PF00141">
    <property type="entry name" value="peroxidase"/>
    <property type="match status" value="1"/>
</dbReference>
<dbReference type="Proteomes" id="UP000036987">
    <property type="component" value="Unassembled WGS sequence"/>
</dbReference>
<dbReference type="GO" id="GO:0042744">
    <property type="term" value="P:hydrogen peroxide catabolic process"/>
    <property type="evidence" value="ECO:0007669"/>
    <property type="project" value="UniProtKB-KW"/>
</dbReference>